<evidence type="ECO:0000313" key="2">
    <source>
        <dbReference type="Proteomes" id="UP000828941"/>
    </source>
</evidence>
<name>A0ACB9NBB5_BAUVA</name>
<keyword evidence="2" id="KW-1185">Reference proteome</keyword>
<dbReference type="Proteomes" id="UP000828941">
    <property type="component" value="Chromosome 7"/>
</dbReference>
<gene>
    <name evidence="1" type="ORF">L6164_018310</name>
</gene>
<comment type="caution">
    <text evidence="1">The sequence shown here is derived from an EMBL/GenBank/DDBJ whole genome shotgun (WGS) entry which is preliminary data.</text>
</comment>
<reference evidence="1 2" key="1">
    <citation type="journal article" date="2022" name="DNA Res.">
        <title>Chromosomal-level genome assembly of the orchid tree Bauhinia variegata (Leguminosae; Cercidoideae) supports the allotetraploid origin hypothesis of Bauhinia.</title>
        <authorList>
            <person name="Zhong Y."/>
            <person name="Chen Y."/>
            <person name="Zheng D."/>
            <person name="Pang J."/>
            <person name="Liu Y."/>
            <person name="Luo S."/>
            <person name="Meng S."/>
            <person name="Qian L."/>
            <person name="Wei D."/>
            <person name="Dai S."/>
            <person name="Zhou R."/>
        </authorList>
    </citation>
    <scope>NUCLEOTIDE SEQUENCE [LARGE SCALE GENOMIC DNA]</scope>
    <source>
        <strain evidence="1">BV-YZ2020</strain>
    </source>
</reference>
<organism evidence="1 2">
    <name type="scientific">Bauhinia variegata</name>
    <name type="common">Purple orchid tree</name>
    <name type="synonym">Phanera variegata</name>
    <dbReference type="NCBI Taxonomy" id="167791"/>
    <lineage>
        <taxon>Eukaryota</taxon>
        <taxon>Viridiplantae</taxon>
        <taxon>Streptophyta</taxon>
        <taxon>Embryophyta</taxon>
        <taxon>Tracheophyta</taxon>
        <taxon>Spermatophyta</taxon>
        <taxon>Magnoliopsida</taxon>
        <taxon>eudicotyledons</taxon>
        <taxon>Gunneridae</taxon>
        <taxon>Pentapetalae</taxon>
        <taxon>rosids</taxon>
        <taxon>fabids</taxon>
        <taxon>Fabales</taxon>
        <taxon>Fabaceae</taxon>
        <taxon>Cercidoideae</taxon>
        <taxon>Cercideae</taxon>
        <taxon>Bauhiniinae</taxon>
        <taxon>Bauhinia</taxon>
    </lineage>
</organism>
<protein>
    <submittedName>
        <fullName evidence="1">Uncharacterized protein</fullName>
    </submittedName>
</protein>
<dbReference type="EMBL" id="CM039432">
    <property type="protein sequence ID" value="KAI4333516.1"/>
    <property type="molecule type" value="Genomic_DNA"/>
</dbReference>
<sequence length="352" mass="39248">MVFKDQKLQKIGPITNGLMKGSVLLGGSSSESEESPKEDENAPNEMFQEDDRVGAKLDNDFLERNENRVCVSVPQQKREKKRAVRAGWAAFSSMYVCTMLLGLLLSGFVFGGLVKQRLVEKPVQIKETLNFVYTMASPVALVPLSSSSSIHASSGLFDTYNMPGSARVIPYRHNLQITVSMTVPESDYNRKLGVFQVKVELLSANGEVTASSSYPSMLKFKSKPIRYAETLLKSAPLIAGFGTESQVLSVTMNDFTEGLEPTTCLKVTTEQRAEYEHVGGVPQTYDASLALESELPQLKKLIWEWKMTIFVWISIMVFLTEFIVIMVFFRSIIVPWGSKTRVTAESIPFHTL</sequence>
<accession>A0ACB9NBB5</accession>
<evidence type="ECO:0000313" key="1">
    <source>
        <dbReference type="EMBL" id="KAI4333516.1"/>
    </source>
</evidence>
<proteinExistence type="predicted"/>